<keyword evidence="2" id="KW-0863">Zinc-finger</keyword>
<dbReference type="InterPro" id="IPR035896">
    <property type="entry name" value="AN1-like_Znf"/>
</dbReference>
<dbReference type="AlphaFoldDB" id="A0A6C0L2M5"/>
<organism evidence="5">
    <name type="scientific">viral metagenome</name>
    <dbReference type="NCBI Taxonomy" id="1070528"/>
    <lineage>
        <taxon>unclassified sequences</taxon>
        <taxon>metagenomes</taxon>
        <taxon>organismal metagenomes</taxon>
    </lineage>
</organism>
<sequence>MSLTYCEFCNKKKMVLMTCTCGKTFCLKHNSPEKHRCERILKKETVIKDYELEATGAFKKVEKI</sequence>
<name>A0A6C0L2M5_9ZZZZ</name>
<dbReference type="GO" id="GO:0008270">
    <property type="term" value="F:zinc ion binding"/>
    <property type="evidence" value="ECO:0007669"/>
    <property type="project" value="UniProtKB-KW"/>
</dbReference>
<dbReference type="Pfam" id="PF01428">
    <property type="entry name" value="zf-AN1"/>
    <property type="match status" value="1"/>
</dbReference>
<keyword evidence="1" id="KW-0479">Metal-binding</keyword>
<dbReference type="Gene3D" id="4.10.1110.10">
    <property type="entry name" value="AN1-like Zinc finger"/>
    <property type="match status" value="1"/>
</dbReference>
<proteinExistence type="predicted"/>
<protein>
    <recommendedName>
        <fullName evidence="4">AN1-type domain-containing protein</fullName>
    </recommendedName>
</protein>
<evidence type="ECO:0000256" key="3">
    <source>
        <dbReference type="ARBA" id="ARBA00022833"/>
    </source>
</evidence>
<dbReference type="InterPro" id="IPR000058">
    <property type="entry name" value="Znf_AN1"/>
</dbReference>
<feature type="domain" description="AN1-type" evidence="4">
    <location>
        <begin position="6"/>
        <end position="42"/>
    </location>
</feature>
<keyword evidence="3" id="KW-0862">Zinc</keyword>
<evidence type="ECO:0000256" key="2">
    <source>
        <dbReference type="ARBA" id="ARBA00022771"/>
    </source>
</evidence>
<dbReference type="EMBL" id="MN741017">
    <property type="protein sequence ID" value="QHU22738.1"/>
    <property type="molecule type" value="Genomic_DNA"/>
</dbReference>
<dbReference type="SMART" id="SM00154">
    <property type="entry name" value="ZnF_AN1"/>
    <property type="match status" value="1"/>
</dbReference>
<evidence type="ECO:0000313" key="5">
    <source>
        <dbReference type="EMBL" id="QHU22738.1"/>
    </source>
</evidence>
<reference evidence="5" key="1">
    <citation type="journal article" date="2020" name="Nature">
        <title>Giant virus diversity and host interactions through global metagenomics.</title>
        <authorList>
            <person name="Schulz F."/>
            <person name="Roux S."/>
            <person name="Paez-Espino D."/>
            <person name="Jungbluth S."/>
            <person name="Walsh D.A."/>
            <person name="Denef V.J."/>
            <person name="McMahon K.D."/>
            <person name="Konstantinidis K.T."/>
            <person name="Eloe-Fadrosh E.A."/>
            <person name="Kyrpides N.C."/>
            <person name="Woyke T."/>
        </authorList>
    </citation>
    <scope>NUCLEOTIDE SEQUENCE</scope>
    <source>
        <strain evidence="5">GVMAG-S-ERX555907-63</strain>
    </source>
</reference>
<accession>A0A6C0L2M5</accession>
<evidence type="ECO:0000256" key="1">
    <source>
        <dbReference type="ARBA" id="ARBA00022723"/>
    </source>
</evidence>
<dbReference type="SUPFAM" id="SSF118310">
    <property type="entry name" value="AN1-like Zinc finger"/>
    <property type="match status" value="1"/>
</dbReference>
<evidence type="ECO:0000259" key="4">
    <source>
        <dbReference type="SMART" id="SM00154"/>
    </source>
</evidence>